<proteinExistence type="predicted"/>
<name>A0A0K2TII2_LEPSM</name>
<dbReference type="EMBL" id="HACA01007970">
    <property type="protein sequence ID" value="CDW25331.1"/>
    <property type="molecule type" value="Transcribed_RNA"/>
</dbReference>
<evidence type="ECO:0000313" key="1">
    <source>
        <dbReference type="EMBL" id="CDW25331.1"/>
    </source>
</evidence>
<accession>A0A0K2TII2</accession>
<organism evidence="1">
    <name type="scientific">Lepeophtheirus salmonis</name>
    <name type="common">Salmon louse</name>
    <name type="synonym">Caligus salmonis</name>
    <dbReference type="NCBI Taxonomy" id="72036"/>
    <lineage>
        <taxon>Eukaryota</taxon>
        <taxon>Metazoa</taxon>
        <taxon>Ecdysozoa</taxon>
        <taxon>Arthropoda</taxon>
        <taxon>Crustacea</taxon>
        <taxon>Multicrustacea</taxon>
        <taxon>Hexanauplia</taxon>
        <taxon>Copepoda</taxon>
        <taxon>Siphonostomatoida</taxon>
        <taxon>Caligidae</taxon>
        <taxon>Lepeophtheirus</taxon>
    </lineage>
</organism>
<sequence>MEVICQCHVRKNGYWKTLKTGILLLATSILQLHKKLLNEGFSFILTARFTQDALENLFSLIRYKSPTPTSLEVQNNLRIIPLSQLMKEKGYFNYQYDDGEYPIDFLDDLKERGNKSEKADILFKN</sequence>
<dbReference type="AlphaFoldDB" id="A0A0K2TII2"/>
<protein>
    <submittedName>
        <fullName evidence="1">Putative LOC100161707 [Acyrthosiphon pisum]</fullName>
    </submittedName>
</protein>
<reference evidence="1" key="1">
    <citation type="submission" date="2014-05" db="EMBL/GenBank/DDBJ databases">
        <authorList>
            <person name="Chronopoulou M."/>
        </authorList>
    </citation>
    <scope>NUCLEOTIDE SEQUENCE</scope>
    <source>
        <tissue evidence="1">Whole organism</tissue>
    </source>
</reference>